<dbReference type="OrthoDB" id="9800597at2"/>
<keyword evidence="3" id="KW-1185">Reference proteome</keyword>
<dbReference type="Gene3D" id="3.40.30.10">
    <property type="entry name" value="Glutaredoxin"/>
    <property type="match status" value="1"/>
</dbReference>
<dbReference type="SUPFAM" id="SSF53800">
    <property type="entry name" value="Chelatase"/>
    <property type="match status" value="1"/>
</dbReference>
<evidence type="ECO:0000313" key="3">
    <source>
        <dbReference type="Proteomes" id="UP000480854"/>
    </source>
</evidence>
<dbReference type="RefSeq" id="WP_149470897.1">
    <property type="nucleotide sequence ID" value="NZ_QOKW01000020.1"/>
</dbReference>
<reference evidence="2 3" key="1">
    <citation type="submission" date="2018-07" db="EMBL/GenBank/DDBJ databases">
        <title>Genome sequence of Azospirillum sp. ATCC 49961.</title>
        <authorList>
            <person name="Sant'Anna F.H."/>
            <person name="Baldani J.I."/>
            <person name="Zilli J.E."/>
            <person name="Reis V.M."/>
            <person name="Hartmann A."/>
            <person name="Cruz L."/>
            <person name="de Souza E.M."/>
            <person name="de Oliveira Pedrosa F."/>
            <person name="Passaglia L.M.P."/>
        </authorList>
    </citation>
    <scope>NUCLEOTIDE SEQUENCE [LARGE SCALE GENOMIC DNA]</scope>
    <source>
        <strain evidence="2 3">ATCC 49961</strain>
    </source>
</reference>
<organism evidence="2 3">
    <name type="scientific">Roseomonas genomospecies 6</name>
    <dbReference type="NCBI Taxonomy" id="214106"/>
    <lineage>
        <taxon>Bacteria</taxon>
        <taxon>Pseudomonadati</taxon>
        <taxon>Pseudomonadota</taxon>
        <taxon>Alphaproteobacteria</taxon>
        <taxon>Acetobacterales</taxon>
        <taxon>Roseomonadaceae</taxon>
        <taxon>Roseomonas</taxon>
    </lineage>
</organism>
<name>A0A9W7KR16_9PROT</name>
<evidence type="ECO:0000313" key="2">
    <source>
        <dbReference type="EMBL" id="KAA0677972.1"/>
    </source>
</evidence>
<gene>
    <name evidence="2" type="ORF">DS843_21510</name>
</gene>
<dbReference type="AlphaFoldDB" id="A0A9W7KR16"/>
<dbReference type="Proteomes" id="UP000480854">
    <property type="component" value="Unassembled WGS sequence"/>
</dbReference>
<accession>A0A9W7KR16</accession>
<dbReference type="Pfam" id="PF01257">
    <property type="entry name" value="2Fe-2S_thioredx"/>
    <property type="match status" value="1"/>
</dbReference>
<evidence type="ECO:0000256" key="1">
    <source>
        <dbReference type="SAM" id="MobiDB-lite"/>
    </source>
</evidence>
<feature type="region of interest" description="Disordered" evidence="1">
    <location>
        <begin position="243"/>
        <end position="283"/>
    </location>
</feature>
<comment type="caution">
    <text evidence="2">The sequence shown here is derived from an EMBL/GenBank/DDBJ whole genome shotgun (WGS) entry which is preliminary data.</text>
</comment>
<dbReference type="EMBL" id="QOKW01000020">
    <property type="protein sequence ID" value="KAA0677972.1"/>
    <property type="molecule type" value="Genomic_DNA"/>
</dbReference>
<protein>
    <submittedName>
        <fullName evidence="2">(2Fe-2S) ferredoxin domain-containing protein</fullName>
    </submittedName>
</protein>
<dbReference type="Gene3D" id="3.40.50.1400">
    <property type="match status" value="1"/>
</dbReference>
<sequence>MTSSHSVPARAIVLYGRASFDHGQNLKALATALADLHAARGATVTVRTAHADLSGPALPAVLAELEREGATEALVIPSMVPADPSLSAWLPGALSHWAGTQGSRMTVRLAPPVESALDLPAALDRIASGPAEALADVRETNPSLGKPGWSAIPEHGRQVFVCVGARCLHRGADALYQRLREAMKGHRALNAGPHRVMCARTSCLYPCNRGPLAVVQPDGVWYGDLTPERIDRIVHGHLLAGRPSTEDVLHRKPAAGGAGHGLTPPDRPASHRSLTPRRSGPIT</sequence>
<dbReference type="SUPFAM" id="SSF52833">
    <property type="entry name" value="Thioredoxin-like"/>
    <property type="match status" value="1"/>
</dbReference>
<dbReference type="InterPro" id="IPR036249">
    <property type="entry name" value="Thioredoxin-like_sf"/>
</dbReference>
<proteinExistence type="predicted"/>
<dbReference type="CDD" id="cd02980">
    <property type="entry name" value="TRX_Fd_family"/>
    <property type="match status" value="1"/>
</dbReference>